<dbReference type="FunFam" id="1.20.1720.10:FF:000004">
    <property type="entry name" value="EmrB/QacA family drug resistance transporter"/>
    <property type="match status" value="1"/>
</dbReference>
<dbReference type="SUPFAM" id="SSF103473">
    <property type="entry name" value="MFS general substrate transporter"/>
    <property type="match status" value="1"/>
</dbReference>
<keyword evidence="5 7" id="KW-1133">Transmembrane helix</keyword>
<feature type="transmembrane region" description="Helical" evidence="7">
    <location>
        <begin position="318"/>
        <end position="337"/>
    </location>
</feature>
<dbReference type="InterPro" id="IPR020846">
    <property type="entry name" value="MFS_dom"/>
</dbReference>
<evidence type="ECO:0000256" key="5">
    <source>
        <dbReference type="ARBA" id="ARBA00022989"/>
    </source>
</evidence>
<protein>
    <submittedName>
        <fullName evidence="9">DHA2 family efflux MFS transporter permease subunit</fullName>
    </submittedName>
</protein>
<feature type="transmembrane region" description="Helical" evidence="7">
    <location>
        <begin position="119"/>
        <end position="138"/>
    </location>
</feature>
<dbReference type="EMBL" id="CP158297">
    <property type="protein sequence ID" value="XBV83737.1"/>
    <property type="molecule type" value="Genomic_DNA"/>
</dbReference>
<evidence type="ECO:0000256" key="6">
    <source>
        <dbReference type="ARBA" id="ARBA00023136"/>
    </source>
</evidence>
<geneLocation type="plasmid" evidence="9">
    <name>pDson01</name>
</geneLocation>
<feature type="transmembrane region" description="Helical" evidence="7">
    <location>
        <begin position="20"/>
        <end position="44"/>
    </location>
</feature>
<keyword evidence="4 7" id="KW-0812">Transmembrane</keyword>
<evidence type="ECO:0000313" key="9">
    <source>
        <dbReference type="EMBL" id="XBV83737.1"/>
    </source>
</evidence>
<reference evidence="9" key="1">
    <citation type="submission" date="2024-06" db="EMBL/GenBank/DDBJ databases">
        <title>Draft Genome Sequence of Deinococcus sonorensis Type Strain KR-87, a Biofilm Producing Representative of the Genus Deinococcus.</title>
        <authorList>
            <person name="Boren L.S."/>
            <person name="Grosso R.A."/>
            <person name="Hugenberg-Cox A.N."/>
            <person name="Hill J.T.E."/>
            <person name="Albert C.M."/>
            <person name="Tuohy J.M."/>
        </authorList>
    </citation>
    <scope>NUCLEOTIDE SEQUENCE</scope>
    <source>
        <strain evidence="9">KR-87</strain>
        <plasmid evidence="9">pDson01</plasmid>
    </source>
</reference>
<dbReference type="Gene3D" id="1.20.1250.20">
    <property type="entry name" value="MFS general substrate transporter like domains"/>
    <property type="match status" value="1"/>
</dbReference>
<evidence type="ECO:0000256" key="7">
    <source>
        <dbReference type="SAM" id="Phobius"/>
    </source>
</evidence>
<gene>
    <name evidence="9" type="ORF">ABOD76_01410</name>
</gene>
<comment type="subcellular location">
    <subcellularLocation>
        <location evidence="1">Cell membrane</location>
        <topology evidence="1">Multi-pass membrane protein</topology>
    </subcellularLocation>
</comment>
<dbReference type="AlphaFoldDB" id="A0AAU7U6K3"/>
<feature type="transmembrane region" description="Helical" evidence="7">
    <location>
        <begin position="1008"/>
        <end position="1027"/>
    </location>
</feature>
<organism evidence="9">
    <name type="scientific">Deinococcus sonorensis KR-87</name>
    <dbReference type="NCBI Taxonomy" id="694439"/>
    <lineage>
        <taxon>Bacteria</taxon>
        <taxon>Thermotogati</taxon>
        <taxon>Deinococcota</taxon>
        <taxon>Deinococci</taxon>
        <taxon>Deinococcales</taxon>
        <taxon>Deinococcaceae</taxon>
        <taxon>Deinococcus</taxon>
    </lineage>
</organism>
<feature type="transmembrane region" description="Helical" evidence="7">
    <location>
        <begin position="349"/>
        <end position="367"/>
    </location>
</feature>
<dbReference type="InterPro" id="IPR036259">
    <property type="entry name" value="MFS_trans_sf"/>
</dbReference>
<dbReference type="GO" id="GO:0022857">
    <property type="term" value="F:transmembrane transporter activity"/>
    <property type="evidence" value="ECO:0007669"/>
    <property type="project" value="InterPro"/>
</dbReference>
<proteinExistence type="predicted"/>
<keyword evidence="3" id="KW-1003">Cell membrane</keyword>
<feature type="transmembrane region" description="Helical" evidence="7">
    <location>
        <begin position="239"/>
        <end position="261"/>
    </location>
</feature>
<dbReference type="NCBIfam" id="TIGR00711">
    <property type="entry name" value="efflux_EmrB"/>
    <property type="match status" value="1"/>
</dbReference>
<keyword evidence="2" id="KW-0813">Transport</keyword>
<feature type="transmembrane region" description="Helical" evidence="7">
    <location>
        <begin position="206"/>
        <end position="227"/>
    </location>
</feature>
<dbReference type="Pfam" id="PF07690">
    <property type="entry name" value="MFS_1"/>
    <property type="match status" value="1"/>
</dbReference>
<dbReference type="RefSeq" id="WP_350241444.1">
    <property type="nucleotide sequence ID" value="NZ_CP158297.1"/>
</dbReference>
<accession>A0AAU7U6K3</accession>
<feature type="transmembrane region" description="Helical" evidence="7">
    <location>
        <begin position="145"/>
        <end position="167"/>
    </location>
</feature>
<evidence type="ECO:0000256" key="1">
    <source>
        <dbReference type="ARBA" id="ARBA00004651"/>
    </source>
</evidence>
<dbReference type="GO" id="GO:0005886">
    <property type="term" value="C:plasma membrane"/>
    <property type="evidence" value="ECO:0007669"/>
    <property type="project" value="UniProtKB-SubCell"/>
</dbReference>
<feature type="transmembrane region" description="Helical" evidence="7">
    <location>
        <begin position="379"/>
        <end position="399"/>
    </location>
</feature>
<feature type="transmembrane region" description="Helical" evidence="7">
    <location>
        <begin position="173"/>
        <end position="194"/>
    </location>
</feature>
<dbReference type="Gene3D" id="1.20.1720.10">
    <property type="entry name" value="Multidrug resistance protein D"/>
    <property type="match status" value="1"/>
</dbReference>
<feature type="transmembrane region" description="Helical" evidence="7">
    <location>
        <begin position="282"/>
        <end position="306"/>
    </location>
</feature>
<dbReference type="PANTHER" id="PTHR23501">
    <property type="entry name" value="MAJOR FACILITATOR SUPERFAMILY"/>
    <property type="match status" value="1"/>
</dbReference>
<feature type="domain" description="Major facilitator superfamily (MFS) profile" evidence="8">
    <location>
        <begin position="21"/>
        <end position="467"/>
    </location>
</feature>
<dbReference type="KEGG" id="dsc:ABOD76_01410"/>
<dbReference type="PANTHER" id="PTHR23501:SF197">
    <property type="entry name" value="COMD"/>
    <property type="match status" value="1"/>
</dbReference>
<keyword evidence="6 7" id="KW-0472">Membrane</keyword>
<keyword evidence="9" id="KW-0614">Plasmid</keyword>
<name>A0AAU7U6K3_9DEIO</name>
<dbReference type="InterPro" id="IPR004638">
    <property type="entry name" value="EmrB-like"/>
</dbReference>
<evidence type="ECO:0000256" key="4">
    <source>
        <dbReference type="ARBA" id="ARBA00022692"/>
    </source>
</evidence>
<sequence length="1050" mass="110936">MTHATPALEQPDYTPRQRTIAFVTVLLAVLLASMNQTIVSTAGPAIQKALNIENSLYSWITTAYLLASTTFVPIYGKLSDLVGRKVIMMFGVVVFVLGSIVCGLASGVGMLILGRAVQGLGGAALLGLMYAVIADLYPVEQRSRYTALIGAVFSLSTVLGSILGGYVTDHFGWHNVFFISVPLGVITVGTMLFMPALRQHRERAPLDLLGAALLIVFSVTLLLALSLGKTTVAPGESGFVWGSWQILSLLAAAVVSLVSFITVELRAADPIIDIRLFRNRTFAVANVVTFLVGIVFFAATVFLPLFMVNVIGLSATNAGLTTFPLTIGLVISSIIAGQAFARFGKLKPVIFVGGLFLMLGFVLMGYTLRLDSTQFELTWKMIVVGLGLGPVLPMLTLAIQSNVGPREIGAATGTNSFLRSLGSTIGVAFLGTLFASTLKTEIQDTVDTAKQTLPAPMRAQFDLQNTSGSKTSSSTQNFDAAKVKRDAIQKLDETRARYVAALRDHNPQAIQALLNDPKTDPQLRDVLKQGGFEAAIRAGFDKQRDLLTRAVLKADPAAIQAVVSNPQTPQALKSVVQGGVKAQVKASVAQQRDLLTRALLWNDPAAVRELLANPQTPAEFRTVLRSGGIEAQVKAQFAQQRALLTRALLNNDQTAVRDILANPQLPAALKGVFQHGGVRAQVTAGFDGQRTLLTAAILNNDPAAIQKVLGNAQTPAALKALFQNGGLAAKVDAGLAQQRDLLTRALRDNDPQAVQALLAAPTTPAALRQVLAAGGIRAAVKRGVDAQKAAIAAAVQAGDVTPLLSRPSLPQPLRDALAHLPAEALATPEARAATLAALTARLDAAEPAAADAAVNAALKDAQGRLDAARPQALNAARHTALTQVLAGLNATEQQTLQTAPRQALDKILAGLDAQEPAVLASAPQQALHAALVKVDVAEQTALNTAPQQALKTILANLDAKEQQALATTPRASLAKIVNGIDDAKTKVVPVIDKIGTGIKQAFTDAVELLYRVGLMVAALSLVISLFLKEARPRTVTREQVKEDELRSIEV</sequence>
<feature type="transmembrane region" description="Helical" evidence="7">
    <location>
        <begin position="420"/>
        <end position="438"/>
    </location>
</feature>
<evidence type="ECO:0000256" key="2">
    <source>
        <dbReference type="ARBA" id="ARBA00022448"/>
    </source>
</evidence>
<dbReference type="InterPro" id="IPR011701">
    <property type="entry name" value="MFS"/>
</dbReference>
<feature type="transmembrane region" description="Helical" evidence="7">
    <location>
        <begin position="87"/>
        <end position="113"/>
    </location>
</feature>
<evidence type="ECO:0000259" key="8">
    <source>
        <dbReference type="PROSITE" id="PS50850"/>
    </source>
</evidence>
<dbReference type="PROSITE" id="PS50850">
    <property type="entry name" value="MFS"/>
    <property type="match status" value="1"/>
</dbReference>
<dbReference type="CDD" id="cd17502">
    <property type="entry name" value="MFS_Azr1_MDR_like"/>
    <property type="match status" value="1"/>
</dbReference>
<evidence type="ECO:0000256" key="3">
    <source>
        <dbReference type="ARBA" id="ARBA00022475"/>
    </source>
</evidence>
<feature type="transmembrane region" description="Helical" evidence="7">
    <location>
        <begin position="56"/>
        <end position="75"/>
    </location>
</feature>